<comment type="catalytic activity">
    <reaction evidence="9">
        <text>hydrogenselenide + ATP + H2O = selenophosphate + AMP + phosphate + 2 H(+)</text>
        <dbReference type="Rhea" id="RHEA:18737"/>
        <dbReference type="ChEBI" id="CHEBI:15377"/>
        <dbReference type="ChEBI" id="CHEBI:15378"/>
        <dbReference type="ChEBI" id="CHEBI:16144"/>
        <dbReference type="ChEBI" id="CHEBI:29317"/>
        <dbReference type="ChEBI" id="CHEBI:30616"/>
        <dbReference type="ChEBI" id="CHEBI:43474"/>
        <dbReference type="ChEBI" id="CHEBI:456215"/>
        <dbReference type="EC" id="2.7.9.3"/>
    </reaction>
</comment>
<dbReference type="InterPro" id="IPR016188">
    <property type="entry name" value="PurM-like_N"/>
</dbReference>
<dbReference type="Pfam" id="PF00586">
    <property type="entry name" value="AIRS"/>
    <property type="match status" value="1"/>
</dbReference>
<name>A0ABY9B3M5_9CHLR</name>
<feature type="binding site" evidence="9">
    <location>
        <begin position="117"/>
        <end position="119"/>
    </location>
    <ligand>
        <name>ATP</name>
        <dbReference type="ChEBI" id="CHEBI:30616"/>
        <note>ligand shared between dimeric partners</note>
    </ligand>
</feature>
<evidence type="ECO:0000256" key="1">
    <source>
        <dbReference type="ARBA" id="ARBA00008026"/>
    </source>
</evidence>
<keyword evidence="8 9" id="KW-0711">Selenium</keyword>
<feature type="binding site" evidence="9">
    <location>
        <position position="70"/>
    </location>
    <ligand>
        <name>Mg(2+)</name>
        <dbReference type="ChEBI" id="CHEBI:18420"/>
    </ligand>
</feature>
<dbReference type="Gene3D" id="3.90.650.10">
    <property type="entry name" value="PurM-like C-terminal domain"/>
    <property type="match status" value="1"/>
</dbReference>
<evidence type="ECO:0000256" key="6">
    <source>
        <dbReference type="ARBA" id="ARBA00022840"/>
    </source>
</evidence>
<sequence>MSPTALEQVLLPLKKYNNPNLLVGLEASDDAAVYRISSDVAIVQTVDFFPPVVDDPYFYGAIAAANAMSDVYAMGGEVTMGINIVAFPDNLPLSILSTILQGGADKMAEVGAVIAGGHTVTDKEPKYGICVTGVVHPDQIFTKGGAKAGDFLYLTKPLGVGTITTAHKGDKVDPEDLRIAIESMLRLNRGASQILRRFGVGKVHACTDITGFGLLGHASEMAAQSAAVDLVIDSQAVPLLPGARRYSSEGFMPGGMGRNRVFLQEETVPKVKVTRKLELDLEDLLFDPETSGGLFFAFDANAAEKLETAYKAAGEPLWKIGEVQLGSGLVLVK</sequence>
<keyword evidence="7 9" id="KW-0460">Magnesium</keyword>
<reference evidence="12" key="1">
    <citation type="journal article" date="2024" name="Nature">
        <title>Anoxygenic phototroph of the Chloroflexota uses a type I reaction centre.</title>
        <authorList>
            <person name="Tsuji J.M."/>
            <person name="Shaw N.A."/>
            <person name="Nagashima S."/>
            <person name="Venkiteswaran J.J."/>
            <person name="Schiff S.L."/>
            <person name="Watanabe T."/>
            <person name="Fukui M."/>
            <person name="Hanada S."/>
            <person name="Tank M."/>
            <person name="Neufeld J.D."/>
        </authorList>
    </citation>
    <scope>NUCLEOTIDE SEQUENCE</scope>
    <source>
        <strain evidence="12">L227-S17</strain>
    </source>
</reference>
<dbReference type="InterPro" id="IPR036921">
    <property type="entry name" value="PurM-like_N_sf"/>
</dbReference>
<feature type="binding site" evidence="9">
    <location>
        <position position="30"/>
    </location>
    <ligand>
        <name>Mg(2+)</name>
        <dbReference type="ChEBI" id="CHEBI:18420"/>
    </ligand>
</feature>
<comment type="function">
    <text evidence="9">Synthesizes selenophosphate from selenide and ATP.</text>
</comment>
<feature type="binding site" description="in other chain" evidence="9">
    <location>
        <begin position="27"/>
        <end position="29"/>
    </location>
    <ligand>
        <name>ATP</name>
        <dbReference type="ChEBI" id="CHEBI:30616"/>
        <note>ligand shared between dimeric partners</note>
    </ligand>
</feature>
<dbReference type="SUPFAM" id="SSF56042">
    <property type="entry name" value="PurM C-terminal domain-like"/>
    <property type="match status" value="1"/>
</dbReference>
<organism evidence="12 13">
    <name type="scientific">Candidatus Chlorohelix allophototropha</name>
    <dbReference type="NCBI Taxonomy" id="3003348"/>
    <lineage>
        <taxon>Bacteria</taxon>
        <taxon>Bacillati</taxon>
        <taxon>Chloroflexota</taxon>
        <taxon>Chloroflexia</taxon>
        <taxon>Candidatus Chloroheliales</taxon>
        <taxon>Candidatus Chloroheliaceae</taxon>
        <taxon>Candidatus Chlorohelix</taxon>
    </lineage>
</organism>
<dbReference type="SUPFAM" id="SSF55326">
    <property type="entry name" value="PurM N-terminal domain-like"/>
    <property type="match status" value="1"/>
</dbReference>
<keyword evidence="3 9" id="KW-0479">Metal-binding</keyword>
<keyword evidence="5 9" id="KW-0418">Kinase</keyword>
<comment type="cofactor">
    <cofactor evidence="9">
        <name>Mg(2+)</name>
        <dbReference type="ChEBI" id="CHEBI:18420"/>
    </cofactor>
    <text evidence="9">Binds 1 Mg(2+) ion per monomer.</text>
</comment>
<dbReference type="HAMAP" id="MF_00625">
    <property type="entry name" value="SelD"/>
    <property type="match status" value="1"/>
</dbReference>
<evidence type="ECO:0000313" key="12">
    <source>
        <dbReference type="EMBL" id="WJW67361.1"/>
    </source>
</evidence>
<feature type="binding site" description="in other chain" evidence="9">
    <location>
        <position position="70"/>
    </location>
    <ligand>
        <name>ATP</name>
        <dbReference type="ChEBI" id="CHEBI:30616"/>
        <note>ligand shared between dimeric partners</note>
    </ligand>
</feature>
<dbReference type="CDD" id="cd02195">
    <property type="entry name" value="SelD"/>
    <property type="match status" value="1"/>
</dbReference>
<dbReference type="Gene3D" id="3.30.1330.10">
    <property type="entry name" value="PurM-like, N-terminal domain"/>
    <property type="match status" value="1"/>
</dbReference>
<evidence type="ECO:0000259" key="11">
    <source>
        <dbReference type="Pfam" id="PF02769"/>
    </source>
</evidence>
<feature type="binding site" description="in other chain" evidence="9">
    <location>
        <position position="47"/>
    </location>
    <ligand>
        <name>ATP</name>
        <dbReference type="ChEBI" id="CHEBI:30616"/>
        <note>ligand shared between dimeric partners</note>
    </ligand>
</feature>
<keyword evidence="13" id="KW-1185">Reference proteome</keyword>
<protein>
    <recommendedName>
        <fullName evidence="9">Selenide, water dikinase</fullName>
        <ecNumber evidence="9">2.7.9.3</ecNumber>
    </recommendedName>
    <alternativeName>
        <fullName evidence="9">Selenium donor protein</fullName>
    </alternativeName>
    <alternativeName>
        <fullName evidence="9">Selenophosphate synthase</fullName>
    </alternativeName>
</protein>
<dbReference type="NCBIfam" id="TIGR00476">
    <property type="entry name" value="selD"/>
    <property type="match status" value="1"/>
</dbReference>
<evidence type="ECO:0000313" key="13">
    <source>
        <dbReference type="Proteomes" id="UP001431572"/>
    </source>
</evidence>
<accession>A0ABY9B3M5</accession>
<dbReference type="PIRSF" id="PIRSF036407">
    <property type="entry name" value="Selenphspht_syn"/>
    <property type="match status" value="1"/>
</dbReference>
<dbReference type="EC" id="2.7.9.3" evidence="9"/>
<dbReference type="GO" id="GO:0004756">
    <property type="term" value="F:selenide, water dikinase activity"/>
    <property type="evidence" value="ECO:0007669"/>
    <property type="project" value="UniProtKB-EC"/>
</dbReference>
<dbReference type="PANTHER" id="PTHR10256:SF0">
    <property type="entry name" value="INACTIVE SELENIDE, WATER DIKINASE-LIKE PROTEIN-RELATED"/>
    <property type="match status" value="1"/>
</dbReference>
<dbReference type="Pfam" id="PF02769">
    <property type="entry name" value="AIRS_C"/>
    <property type="match status" value="1"/>
</dbReference>
<evidence type="ECO:0000256" key="5">
    <source>
        <dbReference type="ARBA" id="ARBA00022777"/>
    </source>
</evidence>
<feature type="binding site" evidence="9">
    <location>
        <position position="208"/>
    </location>
    <ligand>
        <name>Mg(2+)</name>
        <dbReference type="ChEBI" id="CHEBI:18420"/>
    </ligand>
</feature>
<keyword evidence="4 9" id="KW-0547">Nucleotide-binding</keyword>
<keyword evidence="2 9" id="KW-0808">Transferase</keyword>
<evidence type="ECO:0000256" key="9">
    <source>
        <dbReference type="HAMAP-Rule" id="MF_00625"/>
    </source>
</evidence>
<dbReference type="InterPro" id="IPR023061">
    <property type="entry name" value="SelD_I"/>
</dbReference>
<dbReference type="InterPro" id="IPR036676">
    <property type="entry name" value="PurM-like_C_sf"/>
</dbReference>
<dbReference type="InterPro" id="IPR004536">
    <property type="entry name" value="SPS/SelD"/>
</dbReference>
<gene>
    <name evidence="9 12" type="primary">selD</name>
    <name evidence="12" type="ORF">OZ401_000626</name>
</gene>
<feature type="domain" description="PurM-like N-terminal" evidence="10">
    <location>
        <begin position="29"/>
        <end position="135"/>
    </location>
</feature>
<comment type="similarity">
    <text evidence="1 9">Belongs to the selenophosphate synthase 1 family. Class I subfamily.</text>
</comment>
<dbReference type="PANTHER" id="PTHR10256">
    <property type="entry name" value="SELENIDE, WATER DIKINASE"/>
    <property type="match status" value="1"/>
</dbReference>
<comment type="caution">
    <text evidence="9">Lacks conserved residue(s) required for the propagation of feature annotation.</text>
</comment>
<dbReference type="Proteomes" id="UP001431572">
    <property type="component" value="Chromosome 1"/>
</dbReference>
<feature type="domain" description="PurM-like C-terminal" evidence="11">
    <location>
        <begin position="147"/>
        <end position="329"/>
    </location>
</feature>
<proteinExistence type="inferred from homology"/>
<evidence type="ECO:0000256" key="7">
    <source>
        <dbReference type="ARBA" id="ARBA00022842"/>
    </source>
</evidence>
<evidence type="ECO:0000256" key="3">
    <source>
        <dbReference type="ARBA" id="ARBA00022723"/>
    </source>
</evidence>
<keyword evidence="6 9" id="KW-0067">ATP-binding</keyword>
<evidence type="ECO:0000256" key="4">
    <source>
        <dbReference type="ARBA" id="ARBA00022741"/>
    </source>
</evidence>
<dbReference type="InterPro" id="IPR010918">
    <property type="entry name" value="PurM-like_C_dom"/>
</dbReference>
<evidence type="ECO:0000256" key="2">
    <source>
        <dbReference type="ARBA" id="ARBA00022679"/>
    </source>
</evidence>
<dbReference type="EMBL" id="CP128399">
    <property type="protein sequence ID" value="WJW67361.1"/>
    <property type="molecule type" value="Genomic_DNA"/>
</dbReference>
<evidence type="ECO:0000259" key="10">
    <source>
        <dbReference type="Pfam" id="PF00586"/>
    </source>
</evidence>
<comment type="subunit">
    <text evidence="9">Homodimer.</text>
</comment>
<evidence type="ECO:0000256" key="8">
    <source>
        <dbReference type="ARBA" id="ARBA00023266"/>
    </source>
</evidence>